<keyword evidence="4 7" id="KW-1133">Transmembrane helix</keyword>
<evidence type="ECO:0000313" key="9">
    <source>
        <dbReference type="Proteomes" id="UP000695007"/>
    </source>
</evidence>
<dbReference type="RefSeq" id="XP_011500193.1">
    <property type="nucleotide sequence ID" value="XM_011501891.1"/>
</dbReference>
<dbReference type="Proteomes" id="UP000695007">
    <property type="component" value="Unplaced"/>
</dbReference>
<keyword evidence="5 7" id="KW-0472">Membrane</keyword>
<keyword evidence="3 7" id="KW-0812">Transmembrane</keyword>
<dbReference type="KEGG" id="csol:105364040"/>
<dbReference type="Pfam" id="PF01529">
    <property type="entry name" value="DHHC"/>
    <property type="match status" value="1"/>
</dbReference>
<comment type="domain">
    <text evidence="7">The DHHC domain is required for palmitoyltransferase activity.</text>
</comment>
<dbReference type="GeneID" id="105364040"/>
<evidence type="ECO:0000256" key="2">
    <source>
        <dbReference type="ARBA" id="ARBA00022679"/>
    </source>
</evidence>
<keyword evidence="2 7" id="KW-0808">Transferase</keyword>
<comment type="similarity">
    <text evidence="7">Belongs to the DHHC palmitoyltransferase family.</text>
</comment>
<dbReference type="GO" id="GO:0016020">
    <property type="term" value="C:membrane"/>
    <property type="evidence" value="ECO:0007669"/>
    <property type="project" value="UniProtKB-SubCell"/>
</dbReference>
<dbReference type="AlphaFoldDB" id="A0AAJ6YLD1"/>
<gene>
    <name evidence="10" type="primary">LOC105364040</name>
</gene>
<dbReference type="EC" id="2.3.1.225" evidence="7"/>
<feature type="transmembrane region" description="Helical" evidence="7">
    <location>
        <begin position="97"/>
        <end position="118"/>
    </location>
</feature>
<feature type="transmembrane region" description="Helical" evidence="7">
    <location>
        <begin position="63"/>
        <end position="85"/>
    </location>
</feature>
<evidence type="ECO:0000256" key="5">
    <source>
        <dbReference type="ARBA" id="ARBA00023136"/>
    </source>
</evidence>
<protein>
    <recommendedName>
        <fullName evidence="7">Palmitoyltransferase</fullName>
        <ecNumber evidence="7">2.3.1.225</ecNumber>
    </recommendedName>
</protein>
<keyword evidence="9" id="KW-1185">Reference proteome</keyword>
<evidence type="ECO:0000256" key="4">
    <source>
        <dbReference type="ARBA" id="ARBA00022989"/>
    </source>
</evidence>
<evidence type="ECO:0000256" key="6">
    <source>
        <dbReference type="ARBA" id="ARBA00023315"/>
    </source>
</evidence>
<evidence type="ECO:0000313" key="10">
    <source>
        <dbReference type="RefSeq" id="XP_011500193.1"/>
    </source>
</evidence>
<organism evidence="9 10">
    <name type="scientific">Ceratosolen solmsi marchali</name>
    <dbReference type="NCBI Taxonomy" id="326594"/>
    <lineage>
        <taxon>Eukaryota</taxon>
        <taxon>Metazoa</taxon>
        <taxon>Ecdysozoa</taxon>
        <taxon>Arthropoda</taxon>
        <taxon>Hexapoda</taxon>
        <taxon>Insecta</taxon>
        <taxon>Pterygota</taxon>
        <taxon>Neoptera</taxon>
        <taxon>Endopterygota</taxon>
        <taxon>Hymenoptera</taxon>
        <taxon>Apocrita</taxon>
        <taxon>Proctotrupomorpha</taxon>
        <taxon>Chalcidoidea</taxon>
        <taxon>Agaonidae</taxon>
        <taxon>Agaoninae</taxon>
        <taxon>Ceratosolen</taxon>
    </lineage>
</organism>
<dbReference type="GO" id="GO:0019706">
    <property type="term" value="F:protein-cysteine S-palmitoyltransferase activity"/>
    <property type="evidence" value="ECO:0007669"/>
    <property type="project" value="UniProtKB-EC"/>
</dbReference>
<dbReference type="InterPro" id="IPR001594">
    <property type="entry name" value="Palmitoyltrfase_DHHC"/>
</dbReference>
<evidence type="ECO:0000259" key="8">
    <source>
        <dbReference type="Pfam" id="PF01529"/>
    </source>
</evidence>
<comment type="subcellular location">
    <subcellularLocation>
        <location evidence="1">Membrane</location>
        <topology evidence="1">Multi-pass membrane protein</topology>
    </subcellularLocation>
</comment>
<reference evidence="10" key="1">
    <citation type="submission" date="2025-08" db="UniProtKB">
        <authorList>
            <consortium name="RefSeq"/>
        </authorList>
    </citation>
    <scope>IDENTIFICATION</scope>
</reference>
<proteinExistence type="inferred from homology"/>
<feature type="transmembrane region" description="Helical" evidence="7">
    <location>
        <begin position="263"/>
        <end position="284"/>
    </location>
</feature>
<sequence length="365" mass="42572">MAKIQWFLIRKPKILCFNFNQMLLRFRITFKSLFYNHYLNWNYVCDTLLEPILWFVENFTACLGPVFIVMVSLLTILIVYIAYYIGLPYWWEKSPEFAIVLLIVGNWLLINICFHYYMGINVPAGYPPKGGLIPEAVSICKKCIKPKPPRTHHCSICNKCILKMDHHCPWLNNCVGHYNHRYFFQYMAFTGCGIIFLIIFGVQLAYEEFFPSSELEIDGHPVRIHNSEIISMTESLDHLSKEEREEIVKQAAGRKESEYRRKLIILAALICTATLTTLGALIWWHAGLISRGETSIEGRINSTLEKKFKAQGKMYKNPYDFGLKENWRLFLGLQDRRWWHLLFPSTHGPYGDGLIWNTAHNSKAS</sequence>
<dbReference type="PROSITE" id="PS50216">
    <property type="entry name" value="DHHC"/>
    <property type="match status" value="1"/>
</dbReference>
<dbReference type="InterPro" id="IPR039859">
    <property type="entry name" value="PFA4/ZDH16/20/ERF2-like"/>
</dbReference>
<name>A0AAJ6YLD1_9HYME</name>
<dbReference type="PANTHER" id="PTHR12246">
    <property type="entry name" value="PALMITOYLTRANSFERASE ZDHHC16"/>
    <property type="match status" value="1"/>
</dbReference>
<feature type="transmembrane region" description="Helical" evidence="7">
    <location>
        <begin position="183"/>
        <end position="206"/>
    </location>
</feature>
<evidence type="ECO:0000256" key="3">
    <source>
        <dbReference type="ARBA" id="ARBA00022692"/>
    </source>
</evidence>
<comment type="catalytic activity">
    <reaction evidence="7">
        <text>L-cysteinyl-[protein] + hexadecanoyl-CoA = S-hexadecanoyl-L-cysteinyl-[protein] + CoA</text>
        <dbReference type="Rhea" id="RHEA:36683"/>
        <dbReference type="Rhea" id="RHEA-COMP:10131"/>
        <dbReference type="Rhea" id="RHEA-COMP:11032"/>
        <dbReference type="ChEBI" id="CHEBI:29950"/>
        <dbReference type="ChEBI" id="CHEBI:57287"/>
        <dbReference type="ChEBI" id="CHEBI:57379"/>
        <dbReference type="ChEBI" id="CHEBI:74151"/>
        <dbReference type="EC" id="2.3.1.225"/>
    </reaction>
</comment>
<evidence type="ECO:0000256" key="1">
    <source>
        <dbReference type="ARBA" id="ARBA00004141"/>
    </source>
</evidence>
<accession>A0AAJ6YLD1</accession>
<keyword evidence="6 7" id="KW-0012">Acyltransferase</keyword>
<feature type="domain" description="Palmitoyltransferase DHHC" evidence="8">
    <location>
        <begin position="138"/>
        <end position="297"/>
    </location>
</feature>
<evidence type="ECO:0000256" key="7">
    <source>
        <dbReference type="RuleBase" id="RU079119"/>
    </source>
</evidence>